<keyword evidence="3" id="KW-1185">Reference proteome</keyword>
<proteinExistence type="predicted"/>
<feature type="transmembrane region" description="Helical" evidence="1">
    <location>
        <begin position="198"/>
        <end position="215"/>
    </location>
</feature>
<accession>A0AAV7LYE1</accession>
<keyword evidence="1" id="KW-0472">Membrane</keyword>
<dbReference type="Pfam" id="PF15100">
    <property type="entry name" value="TMEM187"/>
    <property type="match status" value="1"/>
</dbReference>
<comment type="caution">
    <text evidence="2">The sequence shown here is derived from an EMBL/GenBank/DDBJ whole genome shotgun (WGS) entry which is preliminary data.</text>
</comment>
<evidence type="ECO:0000313" key="3">
    <source>
        <dbReference type="Proteomes" id="UP001066276"/>
    </source>
</evidence>
<evidence type="ECO:0000313" key="2">
    <source>
        <dbReference type="EMBL" id="KAJ1095374.1"/>
    </source>
</evidence>
<feature type="transmembrane region" description="Helical" evidence="1">
    <location>
        <begin position="12"/>
        <end position="30"/>
    </location>
</feature>
<reference evidence="2" key="1">
    <citation type="journal article" date="2022" name="bioRxiv">
        <title>Sequencing and chromosome-scale assembly of the giantPleurodeles waltlgenome.</title>
        <authorList>
            <person name="Brown T."/>
            <person name="Elewa A."/>
            <person name="Iarovenko S."/>
            <person name="Subramanian E."/>
            <person name="Araus A.J."/>
            <person name="Petzold A."/>
            <person name="Susuki M."/>
            <person name="Suzuki K.-i.T."/>
            <person name="Hayashi T."/>
            <person name="Toyoda A."/>
            <person name="Oliveira C."/>
            <person name="Osipova E."/>
            <person name="Leigh N.D."/>
            <person name="Simon A."/>
            <person name="Yun M.H."/>
        </authorList>
    </citation>
    <scope>NUCLEOTIDE SEQUENCE</scope>
    <source>
        <strain evidence="2">20211129_DDA</strain>
        <tissue evidence="2">Liver</tissue>
    </source>
</reference>
<protein>
    <recommendedName>
        <fullName evidence="4">Transmembrane protein 187</fullName>
    </recommendedName>
</protein>
<evidence type="ECO:0000256" key="1">
    <source>
        <dbReference type="SAM" id="Phobius"/>
    </source>
</evidence>
<organism evidence="2 3">
    <name type="scientific">Pleurodeles waltl</name>
    <name type="common">Iberian ribbed newt</name>
    <dbReference type="NCBI Taxonomy" id="8319"/>
    <lineage>
        <taxon>Eukaryota</taxon>
        <taxon>Metazoa</taxon>
        <taxon>Chordata</taxon>
        <taxon>Craniata</taxon>
        <taxon>Vertebrata</taxon>
        <taxon>Euteleostomi</taxon>
        <taxon>Amphibia</taxon>
        <taxon>Batrachia</taxon>
        <taxon>Caudata</taxon>
        <taxon>Salamandroidea</taxon>
        <taxon>Salamandridae</taxon>
        <taxon>Pleurodelinae</taxon>
        <taxon>Pleurodeles</taxon>
    </lineage>
</organism>
<dbReference type="EMBL" id="JANPWB010000014">
    <property type="protein sequence ID" value="KAJ1095374.1"/>
    <property type="molecule type" value="Genomic_DNA"/>
</dbReference>
<dbReference type="PANTHER" id="PTHR15066">
    <property type="entry name" value="TRANSMEMBRANE PROTEIN 187"/>
    <property type="match status" value="1"/>
</dbReference>
<feature type="transmembrane region" description="Helical" evidence="1">
    <location>
        <begin position="50"/>
        <end position="74"/>
    </location>
</feature>
<gene>
    <name evidence="2" type="ORF">NDU88_000539</name>
</gene>
<dbReference type="InterPro" id="IPR028066">
    <property type="entry name" value="TMEM187"/>
</dbReference>
<dbReference type="GO" id="GO:0030133">
    <property type="term" value="C:transport vesicle"/>
    <property type="evidence" value="ECO:0007669"/>
    <property type="project" value="TreeGrafter"/>
</dbReference>
<name>A0AAV7LYE1_PLEWA</name>
<feature type="transmembrane region" description="Helical" evidence="1">
    <location>
        <begin position="86"/>
        <end position="107"/>
    </location>
</feature>
<dbReference type="PANTHER" id="PTHR15066:SF0">
    <property type="entry name" value="TRANSMEMBRANE PROTEIN 187"/>
    <property type="match status" value="1"/>
</dbReference>
<evidence type="ECO:0008006" key="4">
    <source>
        <dbReference type="Google" id="ProtNLM"/>
    </source>
</evidence>
<dbReference type="AlphaFoldDB" id="A0AAV7LYE1"/>
<keyword evidence="1" id="KW-1133">Transmembrane helix</keyword>
<feature type="transmembrane region" description="Helical" evidence="1">
    <location>
        <begin position="127"/>
        <end position="148"/>
    </location>
</feature>
<dbReference type="Proteomes" id="UP001066276">
    <property type="component" value="Chromosome 10"/>
</dbReference>
<sequence length="265" mass="29877">MATQVASRKALLHVAVTSCFCIAIVSTGLFDNVATELGYAHYAERPVPGLPALIAMPFNCLINLAYMVMGVYWLCHDDVAQRQGQASLYIKNVFASMAIVYGPVQWFRLWSMTHSSAVVDQWFTLPIFAWVPVWCHSILHGWSLEMAITIEGLSLTSYGMALAHSQGFELALGCHILAAAWGGLQVQQKHGDSTSRTYMGLALVSCFGFVVFKLLDHYLAHWIFFQRLTGHFWSKVCDVLQYHYSLRFLTYVDSRPRQAIKNKTR</sequence>
<keyword evidence="1" id="KW-0812">Transmembrane</keyword>